<dbReference type="InterPro" id="IPR021111">
    <property type="entry name" value="Hexamer_Tyr-coord_heme_pr_HTHP"/>
</dbReference>
<gene>
    <name evidence="1" type="ORF">C7I55_09385</name>
</gene>
<organism evidence="1 2">
    <name type="scientific">Allosphingosinicella deserti</name>
    <dbReference type="NCBI Taxonomy" id="2116704"/>
    <lineage>
        <taxon>Bacteria</taxon>
        <taxon>Pseudomonadati</taxon>
        <taxon>Pseudomonadota</taxon>
        <taxon>Alphaproteobacteria</taxon>
        <taxon>Sphingomonadales</taxon>
        <taxon>Sphingomonadaceae</taxon>
        <taxon>Allosphingosinicella</taxon>
    </lineage>
</organism>
<dbReference type="GO" id="GO:0004601">
    <property type="term" value="F:peroxidase activity"/>
    <property type="evidence" value="ECO:0007669"/>
    <property type="project" value="UniProtKB-KW"/>
</dbReference>
<evidence type="ECO:0000313" key="1">
    <source>
        <dbReference type="EMBL" id="PSJ40535.1"/>
    </source>
</evidence>
<dbReference type="AlphaFoldDB" id="A0A2P7QRF1"/>
<dbReference type="OrthoDB" id="72286at2"/>
<dbReference type="RefSeq" id="WP_106512684.1">
    <property type="nucleotide sequence ID" value="NZ_PXYI01000003.1"/>
</dbReference>
<keyword evidence="1" id="KW-0560">Oxidoreductase</keyword>
<keyword evidence="1" id="KW-0575">Peroxidase</keyword>
<comment type="caution">
    <text evidence="1">The sequence shown here is derived from an EMBL/GenBank/DDBJ whole genome shotgun (WGS) entry which is preliminary data.</text>
</comment>
<name>A0A2P7QRF1_9SPHN</name>
<protein>
    <submittedName>
        <fullName evidence="1">Peroxidase</fullName>
    </submittedName>
</protein>
<keyword evidence="2" id="KW-1185">Reference proteome</keyword>
<dbReference type="EMBL" id="PXYI01000003">
    <property type="protein sequence ID" value="PSJ40535.1"/>
    <property type="molecule type" value="Genomic_DNA"/>
</dbReference>
<proteinExistence type="predicted"/>
<evidence type="ECO:0000313" key="2">
    <source>
        <dbReference type="Proteomes" id="UP000241167"/>
    </source>
</evidence>
<reference evidence="1 2" key="1">
    <citation type="submission" date="2018-03" db="EMBL/GenBank/DDBJ databases">
        <title>The draft genome of Sphingosinicella sp. GL-C-18.</title>
        <authorList>
            <person name="Liu L."/>
            <person name="Li L."/>
            <person name="Liang L."/>
            <person name="Zhang X."/>
            <person name="Wang T."/>
        </authorList>
    </citation>
    <scope>NUCLEOTIDE SEQUENCE [LARGE SCALE GENOMIC DNA]</scope>
    <source>
        <strain evidence="1 2">GL-C-18</strain>
    </source>
</reference>
<accession>A0A2P7QRF1</accession>
<dbReference type="Pfam" id="PF11534">
    <property type="entry name" value="HTHP"/>
    <property type="match status" value="1"/>
</dbReference>
<dbReference type="Gene3D" id="6.10.80.10">
    <property type="entry name" value="Hexameric tyrosine-coordinated heme protein (HTHP)"/>
    <property type="match status" value="1"/>
</dbReference>
<dbReference type="InterPro" id="IPR038125">
    <property type="entry name" value="HTHP_sf"/>
</dbReference>
<sequence length="81" mass="8649">MSGSDPFTLITPTPAAGFDLAVRLARLAVKLAQPSAEIRTRLRAAYEQDSEQLIAASQVTATHFQTIAAANDYWRASGAVT</sequence>
<dbReference type="Proteomes" id="UP000241167">
    <property type="component" value="Unassembled WGS sequence"/>
</dbReference>